<dbReference type="FunCoup" id="A0A669EKL8">
    <property type="interactions" value="1445"/>
</dbReference>
<dbReference type="Proteomes" id="UP000005207">
    <property type="component" value="Linkage group LG1"/>
</dbReference>
<dbReference type="InterPro" id="IPR001875">
    <property type="entry name" value="DED_dom"/>
</dbReference>
<reference evidence="4" key="1">
    <citation type="submission" date="2012-01" db="EMBL/GenBank/DDBJ databases">
        <title>The Genome Sequence of Oreochromis niloticus (Nile Tilapia).</title>
        <authorList>
            <consortium name="Broad Institute Genome Assembly Team"/>
            <consortium name="Broad Institute Sequencing Platform"/>
            <person name="Di Palma F."/>
            <person name="Johnson J."/>
            <person name="Lander E.S."/>
            <person name="Lindblad-Toh K."/>
        </authorList>
    </citation>
    <scope>NUCLEOTIDE SEQUENCE [LARGE SCALE GENOMIC DNA]</scope>
</reference>
<dbReference type="GO" id="GO:0045089">
    <property type="term" value="P:positive regulation of innate immune response"/>
    <property type="evidence" value="ECO:0007669"/>
    <property type="project" value="TreeGrafter"/>
</dbReference>
<organism evidence="3 4">
    <name type="scientific">Oreochromis niloticus</name>
    <name type="common">Nile tilapia</name>
    <name type="synonym">Tilapia nilotica</name>
    <dbReference type="NCBI Taxonomy" id="8128"/>
    <lineage>
        <taxon>Eukaryota</taxon>
        <taxon>Metazoa</taxon>
        <taxon>Chordata</taxon>
        <taxon>Craniata</taxon>
        <taxon>Vertebrata</taxon>
        <taxon>Euteleostomi</taxon>
        <taxon>Actinopterygii</taxon>
        <taxon>Neopterygii</taxon>
        <taxon>Teleostei</taxon>
        <taxon>Neoteleostei</taxon>
        <taxon>Acanthomorphata</taxon>
        <taxon>Ovalentaria</taxon>
        <taxon>Cichlomorphae</taxon>
        <taxon>Cichliformes</taxon>
        <taxon>Cichlidae</taxon>
        <taxon>African cichlids</taxon>
        <taxon>Pseudocrenilabrinae</taxon>
        <taxon>Oreochromini</taxon>
        <taxon>Oreochromis</taxon>
    </lineage>
</organism>
<dbReference type="Ensembl" id="ENSONIT00000049715.1">
    <property type="protein sequence ID" value="ENSONIP00000071989.1"/>
    <property type="gene ID" value="ENSONIG00000018107.2"/>
</dbReference>
<name>A0A669EKL8_ORENI</name>
<dbReference type="SMART" id="SM00005">
    <property type="entry name" value="DEATH"/>
    <property type="match status" value="1"/>
</dbReference>
<protein>
    <submittedName>
        <fullName evidence="3">Fas (tnfrsf6)-associated via death domain</fullName>
    </submittedName>
</protein>
<dbReference type="InterPro" id="IPR000488">
    <property type="entry name" value="Death_dom"/>
</dbReference>
<reference evidence="3" key="3">
    <citation type="submission" date="2025-09" db="UniProtKB">
        <authorList>
            <consortium name="Ensembl"/>
        </authorList>
    </citation>
    <scope>IDENTIFICATION</scope>
</reference>
<dbReference type="GO" id="GO:0097191">
    <property type="term" value="P:extrinsic apoptotic signaling pathway"/>
    <property type="evidence" value="ECO:0007669"/>
    <property type="project" value="TreeGrafter"/>
</dbReference>
<dbReference type="PROSITE" id="PS50017">
    <property type="entry name" value="DEATH_DOMAIN"/>
    <property type="match status" value="1"/>
</dbReference>
<dbReference type="PANTHER" id="PTHR15077">
    <property type="entry name" value="FAS-ASSOCIATING DEATH DOMAIN-CONTAINING PROTEIN FADD"/>
    <property type="match status" value="1"/>
</dbReference>
<dbReference type="CDD" id="cd08336">
    <property type="entry name" value="DED_FADD"/>
    <property type="match status" value="1"/>
</dbReference>
<dbReference type="InParanoid" id="A0A669EKL8"/>
<evidence type="ECO:0000259" key="1">
    <source>
        <dbReference type="PROSITE" id="PS50017"/>
    </source>
</evidence>
<sequence length="209" mass="23749">MSSLRFNSVLLEISNAMSADQLNEIKFLVQQEIGKRNLEKIGSGRELFQLFRERGKLAEDNTAFLSELLKEIKRQDLSDKIDNFNIQPEPDDGLSEEEKAKLKIATEVIAENLGKSWRKLGRKLGLSETKLESISKKHPTDLEETAVELLKEWGKSQGAEAQTKMLIDALRACQLNMTNTLLNWKLLFKKTANKKVKSMQKSHESNSSD</sequence>
<dbReference type="Gene3D" id="1.10.533.10">
    <property type="entry name" value="Death Domain, Fas"/>
    <property type="match status" value="2"/>
</dbReference>
<dbReference type="GO" id="GO:0089720">
    <property type="term" value="F:caspase binding"/>
    <property type="evidence" value="ECO:0007669"/>
    <property type="project" value="TreeGrafter"/>
</dbReference>
<dbReference type="PROSITE" id="PS50168">
    <property type="entry name" value="DED"/>
    <property type="match status" value="1"/>
</dbReference>
<keyword evidence="4" id="KW-1185">Reference proteome</keyword>
<dbReference type="Pfam" id="PF01335">
    <property type="entry name" value="DED"/>
    <property type="match status" value="1"/>
</dbReference>
<evidence type="ECO:0000259" key="2">
    <source>
        <dbReference type="PROSITE" id="PS50168"/>
    </source>
</evidence>
<dbReference type="Pfam" id="PF00531">
    <property type="entry name" value="Death"/>
    <property type="match status" value="1"/>
</dbReference>
<reference evidence="3" key="2">
    <citation type="submission" date="2025-08" db="UniProtKB">
        <authorList>
            <consortium name="Ensembl"/>
        </authorList>
    </citation>
    <scope>IDENTIFICATION</scope>
</reference>
<dbReference type="GO" id="GO:0031265">
    <property type="term" value="C:CD95 death-inducing signaling complex"/>
    <property type="evidence" value="ECO:0007669"/>
    <property type="project" value="TreeGrafter"/>
</dbReference>
<dbReference type="PANTHER" id="PTHR15077:SF10">
    <property type="entry name" value="FAS-ASSOCIATED DEATH DOMAIN PROTEIN"/>
    <property type="match status" value="1"/>
</dbReference>
<accession>A0A669EKL8</accession>
<proteinExistence type="predicted"/>
<dbReference type="SUPFAM" id="SSF47986">
    <property type="entry name" value="DEATH domain"/>
    <property type="match status" value="1"/>
</dbReference>
<feature type="domain" description="DED" evidence="2">
    <location>
        <begin position="5"/>
        <end position="83"/>
    </location>
</feature>
<dbReference type="SMART" id="SM00031">
    <property type="entry name" value="DED"/>
    <property type="match status" value="1"/>
</dbReference>
<dbReference type="GO" id="GO:0043065">
    <property type="term" value="P:positive regulation of apoptotic process"/>
    <property type="evidence" value="ECO:0007669"/>
    <property type="project" value="Ensembl"/>
</dbReference>
<dbReference type="AlphaFoldDB" id="A0A669EKL8"/>
<feature type="domain" description="Death" evidence="1">
    <location>
        <begin position="102"/>
        <end position="171"/>
    </location>
</feature>
<dbReference type="GO" id="GO:0005123">
    <property type="term" value="F:death receptor binding"/>
    <property type="evidence" value="ECO:0007669"/>
    <property type="project" value="TreeGrafter"/>
</dbReference>
<dbReference type="InterPro" id="IPR016729">
    <property type="entry name" value="FADD"/>
</dbReference>
<evidence type="ECO:0000313" key="3">
    <source>
        <dbReference type="Ensembl" id="ENSONIP00000071989.1"/>
    </source>
</evidence>
<dbReference type="OMA" id="CKMNLVA"/>
<dbReference type="GeneTree" id="ENSGT00390000002105"/>
<dbReference type="InterPro" id="IPR011029">
    <property type="entry name" value="DEATH-like_dom_sf"/>
</dbReference>
<gene>
    <name evidence="3" type="primary">fadd</name>
</gene>
<evidence type="ECO:0000313" key="4">
    <source>
        <dbReference type="Proteomes" id="UP000005207"/>
    </source>
</evidence>